<evidence type="ECO:0000313" key="1">
    <source>
        <dbReference type="EMBL" id="PWB00587.1"/>
    </source>
</evidence>
<name>A0A2V1IJ08_9BACT</name>
<dbReference type="EMBL" id="PUEC01000037">
    <property type="protein sequence ID" value="PWB00587.1"/>
    <property type="molecule type" value="Genomic_DNA"/>
</dbReference>
<protein>
    <submittedName>
        <fullName evidence="1">Uncharacterized protein</fullName>
    </submittedName>
</protein>
<evidence type="ECO:0000313" key="2">
    <source>
        <dbReference type="Proteomes" id="UP000244905"/>
    </source>
</evidence>
<proteinExistence type="predicted"/>
<accession>A0A2V1IJ08</accession>
<dbReference type="AlphaFoldDB" id="A0A2V1IJ08"/>
<gene>
    <name evidence="1" type="ORF">C5O23_12395</name>
</gene>
<dbReference type="Proteomes" id="UP000244905">
    <property type="component" value="Unassembled WGS sequence"/>
</dbReference>
<keyword evidence="2" id="KW-1185">Reference proteome</keyword>
<organism evidence="1 2">
    <name type="scientific">Duncaniella muris</name>
    <dbReference type="NCBI Taxonomy" id="2094150"/>
    <lineage>
        <taxon>Bacteria</taxon>
        <taxon>Pseudomonadati</taxon>
        <taxon>Bacteroidota</taxon>
        <taxon>Bacteroidia</taxon>
        <taxon>Bacteroidales</taxon>
        <taxon>Muribaculaceae</taxon>
        <taxon>Duncaniella</taxon>
    </lineage>
</organism>
<reference evidence="2" key="1">
    <citation type="submission" date="2018-02" db="EMBL/GenBank/DDBJ databases">
        <authorList>
            <person name="Clavel T."/>
            <person name="Strowig T."/>
        </authorList>
    </citation>
    <scope>NUCLEOTIDE SEQUENCE [LARGE SCALE GENOMIC DNA]</scope>
    <source>
        <strain evidence="2">DSM 103720</strain>
    </source>
</reference>
<sequence>MLFSISTSLAADETDTQVLVFSKTGDVTLIYAEELQSVNLSTVDTDSIDHPDFISQDFIRKDGSVFKIMLADIDSVAFGNRNKIVPKTGVHEITEADIPYITDSTDGVISFKAGTPVNRIPSAGQYVYYIGFHELFPWGLCAKVDAVTRNNDSSVNVNISDVPASEVFDEFFFSGEVGSVPATVKRASRAGSADGYPWDNALKFAEQSEFSLLLNCELTFTNVVANVLSGYYHANIAITNEMGMTFNFNLEEPKEAGKEYGAHKFYLPPLALGTIQPIIEIGAFWKAEASAKIDYSMTRTTSYHTEWTRRNGVNTFSQPSQADNPAEADPTADEAKFAIVLDGSLFGGFYTKLSLNTFIEHLGAGVRLRGGAELAGNISVGAIADMASDHTKPAVNGNLDLSLKLDIAPYWYTKSIFETEKDEHIIGEPFSLKFQLAQLSLFPSFTDGKAVPAKKQPEPFKEAQKVCTAAAISEIPIPYPLETGFELVNTVTNEVVDSIFTTDIEAFSFEQQGISADLDFGTEGKIDPTQWQVRPVFRYGNHTLASAPIALNEGARLSPFIFNSVKSGVTVRSSFPAVGSYKADERVFEWCGTPNVRRINKAFIPQLPPTASLPNRNLFKGSWKSTDLSKEITITFLDDEKGAVSYDGLTADFTYTISSTGEIRMQISEENITRMVVIDIDASVMIGRFKNQKSNTTFKKQ</sequence>
<comment type="caution">
    <text evidence="1">The sequence shown here is derived from an EMBL/GenBank/DDBJ whole genome shotgun (WGS) entry which is preliminary data.</text>
</comment>